<evidence type="ECO:0000313" key="2">
    <source>
        <dbReference type="Proteomes" id="UP000256329"/>
    </source>
</evidence>
<gene>
    <name evidence="1" type="ORF">DXX99_06270</name>
</gene>
<dbReference type="InterPro" id="IPR025619">
    <property type="entry name" value="YlzJ"/>
</dbReference>
<comment type="caution">
    <text evidence="1">The sequence shown here is derived from an EMBL/GenBank/DDBJ whole genome shotgun (WGS) entry which is preliminary data.</text>
</comment>
<protein>
    <submittedName>
        <fullName evidence="1">Uncharacterized protein</fullName>
    </submittedName>
</protein>
<proteinExistence type="predicted"/>
<dbReference type="AlphaFoldDB" id="A0A3D8P344"/>
<evidence type="ECO:0000313" key="1">
    <source>
        <dbReference type="EMBL" id="RDV83000.1"/>
    </source>
</evidence>
<dbReference type="RefSeq" id="WP_115792644.1">
    <property type="nucleotide sequence ID" value="NZ_QSLN01000007.1"/>
</dbReference>
<name>A0A3D8P344_9THEO</name>
<dbReference type="EMBL" id="QSLN01000007">
    <property type="protein sequence ID" value="RDV83000.1"/>
    <property type="molecule type" value="Genomic_DNA"/>
</dbReference>
<accession>A0A3D8P344</accession>
<dbReference type="OrthoDB" id="1683573at2"/>
<keyword evidence="2" id="KW-1185">Reference proteome</keyword>
<reference evidence="1 2" key="1">
    <citation type="submission" date="2018-08" db="EMBL/GenBank/DDBJ databases">
        <title>Form III RuBisCO-mediated autotrophy in Thermodesulfobium bacteria.</title>
        <authorList>
            <person name="Toshchakov S.V."/>
            <person name="Kublanov I.V."/>
            <person name="Frolov E."/>
            <person name="Bonch-Osmolovskaya E.A."/>
            <person name="Tourova T.P."/>
            <person name="Chernych N.A."/>
            <person name="Lebedinsky A.V."/>
        </authorList>
    </citation>
    <scope>NUCLEOTIDE SEQUENCE [LARGE SCALE GENOMIC DNA]</scope>
    <source>
        <strain evidence="1 2">SR</strain>
    </source>
</reference>
<dbReference type="Pfam" id="PF14035">
    <property type="entry name" value="YlzJ"/>
    <property type="match status" value="1"/>
</dbReference>
<dbReference type="Proteomes" id="UP000256329">
    <property type="component" value="Unassembled WGS sequence"/>
</dbReference>
<sequence length="71" mass="7982">MLLYTPLPLELVWEEGKVPIQRLCFLKGVPVLVEVTGRGEGKIVRVLATDPFSFLDVALTPGQKVWFREGE</sequence>
<organism evidence="1 2">
    <name type="scientific">Ammonifex thiophilus</name>
    <dbReference type="NCBI Taxonomy" id="444093"/>
    <lineage>
        <taxon>Bacteria</taxon>
        <taxon>Bacillati</taxon>
        <taxon>Bacillota</taxon>
        <taxon>Clostridia</taxon>
        <taxon>Thermoanaerobacterales</taxon>
        <taxon>Thermoanaerobacteraceae</taxon>
        <taxon>Ammonifex</taxon>
    </lineage>
</organism>